<dbReference type="PROSITE" id="PS51257">
    <property type="entry name" value="PROKAR_LIPOPROTEIN"/>
    <property type="match status" value="1"/>
</dbReference>
<keyword evidence="3" id="KW-0732">Signal</keyword>
<evidence type="ECO:0000256" key="1">
    <source>
        <dbReference type="ARBA" id="ARBA00004418"/>
    </source>
</evidence>
<gene>
    <name evidence="6" type="ORF">PM10SUCC1_22920</name>
</gene>
<sequence length="340" mass="38400">MKKILLVLFTLVLLTACGGSKEKKNELYLFNWSDYIPDELITNFETETGIKVITDYFSSNEEMYAKVKAGGAGYDIVVPSTDYAEIMMNQGMLEKLDKSKLSNIDQLNEELASKIVFDKEHDYVIPYAVGATGIAVNTKYVEDYPKSFDIYNREDLKNKMTLLDDMREVMASALIIAGHSPESSDPVDLADAKEIILGWKKNILKFDTESFGKGFANGEYWVVHGYYENIIAHLTDEQAENVDFFLPEKGAQMYIDSMAILKGAKNVENAHKFINYIHRPDVYVQIVDYLETPSINKGAAEIRETTPVYTVEDLAHASLMRDLGEALAVQSETWNEVLTQ</sequence>
<dbReference type="SUPFAM" id="SSF53850">
    <property type="entry name" value="Periplasmic binding protein-like II"/>
    <property type="match status" value="1"/>
</dbReference>
<evidence type="ECO:0000313" key="7">
    <source>
        <dbReference type="Proteomes" id="UP001144471"/>
    </source>
</evidence>
<comment type="caution">
    <text evidence="6">The sequence shown here is derived from an EMBL/GenBank/DDBJ whole genome shotgun (WGS) entry which is preliminary data.</text>
</comment>
<feature type="binding site" evidence="5">
    <location>
        <begin position="165"/>
        <end position="168"/>
    </location>
    <ligand>
        <name>spermidine</name>
        <dbReference type="ChEBI" id="CHEBI:57834"/>
    </ligand>
</feature>
<dbReference type="PRINTS" id="PR00909">
    <property type="entry name" value="SPERMDNBNDNG"/>
</dbReference>
<keyword evidence="4" id="KW-0574">Periplasm</keyword>
<name>A0A9W6LNM9_9FUSO</name>
<dbReference type="GO" id="GO:0042597">
    <property type="term" value="C:periplasmic space"/>
    <property type="evidence" value="ECO:0007669"/>
    <property type="project" value="UniProtKB-SubCell"/>
</dbReference>
<dbReference type="Proteomes" id="UP001144471">
    <property type="component" value="Unassembled WGS sequence"/>
</dbReference>
<dbReference type="AlphaFoldDB" id="A0A9W6LNM9"/>
<dbReference type="GO" id="GO:0015846">
    <property type="term" value="P:polyamine transport"/>
    <property type="evidence" value="ECO:0007669"/>
    <property type="project" value="InterPro"/>
</dbReference>
<protein>
    <submittedName>
        <fullName evidence="6">Spermidine/putrescine ABC transporter substrate-binding protein</fullName>
    </submittedName>
</protein>
<dbReference type="GO" id="GO:0019808">
    <property type="term" value="F:polyamine binding"/>
    <property type="evidence" value="ECO:0007669"/>
    <property type="project" value="InterPro"/>
</dbReference>
<dbReference type="InterPro" id="IPR006059">
    <property type="entry name" value="SBP"/>
</dbReference>
<comment type="subcellular location">
    <subcellularLocation>
        <location evidence="1">Periplasm</location>
    </subcellularLocation>
</comment>
<dbReference type="InterPro" id="IPR001188">
    <property type="entry name" value="Sperm_putr-bd"/>
</dbReference>
<evidence type="ECO:0000256" key="5">
    <source>
        <dbReference type="PIRSR" id="PIRSR019574-1"/>
    </source>
</evidence>
<dbReference type="Pfam" id="PF13416">
    <property type="entry name" value="SBP_bac_8"/>
    <property type="match status" value="1"/>
</dbReference>
<dbReference type="EMBL" id="BSDY01000010">
    <property type="protein sequence ID" value="GLI56778.1"/>
    <property type="molecule type" value="Genomic_DNA"/>
</dbReference>
<organism evidence="6 7">
    <name type="scientific">Propionigenium maris DSM 9537</name>
    <dbReference type="NCBI Taxonomy" id="1123000"/>
    <lineage>
        <taxon>Bacteria</taxon>
        <taxon>Fusobacteriati</taxon>
        <taxon>Fusobacteriota</taxon>
        <taxon>Fusobacteriia</taxon>
        <taxon>Fusobacteriales</taxon>
        <taxon>Fusobacteriaceae</taxon>
        <taxon>Propionigenium</taxon>
    </lineage>
</organism>
<dbReference type="PANTHER" id="PTHR30222:SF17">
    <property type="entry name" value="SPERMIDINE_PUTRESCINE-BINDING PERIPLASMIC PROTEIN"/>
    <property type="match status" value="1"/>
</dbReference>
<reference evidence="6" key="1">
    <citation type="submission" date="2022-12" db="EMBL/GenBank/DDBJ databases">
        <title>Reference genome sequencing for broad-spectrum identification of bacterial and archaeal isolates by mass spectrometry.</title>
        <authorList>
            <person name="Sekiguchi Y."/>
            <person name="Tourlousse D.M."/>
        </authorList>
    </citation>
    <scope>NUCLEOTIDE SEQUENCE</scope>
    <source>
        <strain evidence="6">10succ1</strain>
    </source>
</reference>
<accession>A0A9W6LNM9</accession>
<keyword evidence="7" id="KW-1185">Reference proteome</keyword>
<dbReference type="RefSeq" id="WP_281836134.1">
    <property type="nucleotide sequence ID" value="NZ_BSDY01000010.1"/>
</dbReference>
<evidence type="ECO:0000313" key="6">
    <source>
        <dbReference type="EMBL" id="GLI56778.1"/>
    </source>
</evidence>
<dbReference type="Gene3D" id="3.40.190.10">
    <property type="entry name" value="Periplasmic binding protein-like II"/>
    <property type="match status" value="2"/>
</dbReference>
<evidence type="ECO:0000256" key="3">
    <source>
        <dbReference type="ARBA" id="ARBA00022729"/>
    </source>
</evidence>
<dbReference type="PIRSF" id="PIRSF019574">
    <property type="entry name" value="Periplasmic_polyamine_BP"/>
    <property type="match status" value="1"/>
</dbReference>
<evidence type="ECO:0000256" key="2">
    <source>
        <dbReference type="ARBA" id="ARBA00022448"/>
    </source>
</evidence>
<proteinExistence type="predicted"/>
<dbReference type="PANTHER" id="PTHR30222">
    <property type="entry name" value="SPERMIDINE/PUTRESCINE-BINDING PERIPLASMIC PROTEIN"/>
    <property type="match status" value="1"/>
</dbReference>
<keyword evidence="2" id="KW-0813">Transport</keyword>
<evidence type="ECO:0000256" key="4">
    <source>
        <dbReference type="ARBA" id="ARBA00022764"/>
    </source>
</evidence>